<reference evidence="1" key="1">
    <citation type="submission" date="2023-06" db="EMBL/GenBank/DDBJ databases">
        <title>Genome-scale phylogeny and comparative genomics of the fungal order Sordariales.</title>
        <authorList>
            <consortium name="Lawrence Berkeley National Laboratory"/>
            <person name="Hensen N."/>
            <person name="Bonometti L."/>
            <person name="Westerberg I."/>
            <person name="Brannstrom I.O."/>
            <person name="Guillou S."/>
            <person name="Cros-Aarteil S."/>
            <person name="Calhoun S."/>
            <person name="Haridas S."/>
            <person name="Kuo A."/>
            <person name="Mondo S."/>
            <person name="Pangilinan J."/>
            <person name="Riley R."/>
            <person name="Labutti K."/>
            <person name="Andreopoulos B."/>
            <person name="Lipzen A."/>
            <person name="Chen C."/>
            <person name="Yanf M."/>
            <person name="Daum C."/>
            <person name="Ng V."/>
            <person name="Clum A."/>
            <person name="Steindorff A."/>
            <person name="Ohm R."/>
            <person name="Martin F."/>
            <person name="Silar P."/>
            <person name="Natvig D."/>
            <person name="Lalanne C."/>
            <person name="Gautier V."/>
            <person name="Ament-Velasquez S.L."/>
            <person name="Kruys A."/>
            <person name="Hutchinson M.I."/>
            <person name="Powell A.J."/>
            <person name="Barry K."/>
            <person name="Miller A.N."/>
            <person name="Grigoriev I.V."/>
            <person name="Debuchy R."/>
            <person name="Gladieux P."/>
            <person name="Thoren M.H."/>
            <person name="Johannesson H."/>
        </authorList>
    </citation>
    <scope>NUCLEOTIDE SEQUENCE</scope>
    <source>
        <strain evidence="1">CBS 606.72</strain>
    </source>
</reference>
<keyword evidence="2" id="KW-1185">Reference proteome</keyword>
<dbReference type="EMBL" id="JAULSU010000003">
    <property type="protein sequence ID" value="KAK0622607.1"/>
    <property type="molecule type" value="Genomic_DNA"/>
</dbReference>
<organism evidence="1 2">
    <name type="scientific">Immersiella caudata</name>
    <dbReference type="NCBI Taxonomy" id="314043"/>
    <lineage>
        <taxon>Eukaryota</taxon>
        <taxon>Fungi</taxon>
        <taxon>Dikarya</taxon>
        <taxon>Ascomycota</taxon>
        <taxon>Pezizomycotina</taxon>
        <taxon>Sordariomycetes</taxon>
        <taxon>Sordariomycetidae</taxon>
        <taxon>Sordariales</taxon>
        <taxon>Lasiosphaeriaceae</taxon>
        <taxon>Immersiella</taxon>
    </lineage>
</organism>
<dbReference type="Proteomes" id="UP001175000">
    <property type="component" value="Unassembled WGS sequence"/>
</dbReference>
<dbReference type="AlphaFoldDB" id="A0AA39WVZ2"/>
<proteinExistence type="predicted"/>
<sequence length="143" mass="15420">MANDSSKLNQTPPHFLRLLSANASSDNMLPGRALLLSTTFITLALATPLTPPASADGRQCGGTFPQCPRGYTCQMPLTPCASPIHCLGKCRPVWDQHEPSGRPCGDEGDRPCPKGYTCIVPLILCPPAEQERCRGWCDRITPS</sequence>
<evidence type="ECO:0000313" key="1">
    <source>
        <dbReference type="EMBL" id="KAK0622607.1"/>
    </source>
</evidence>
<evidence type="ECO:0000313" key="2">
    <source>
        <dbReference type="Proteomes" id="UP001175000"/>
    </source>
</evidence>
<name>A0AA39WVZ2_9PEZI</name>
<gene>
    <name evidence="1" type="ORF">B0T14DRAFT_150609</name>
</gene>
<accession>A0AA39WVZ2</accession>
<protein>
    <submittedName>
        <fullName evidence="1">Uncharacterized protein</fullName>
    </submittedName>
</protein>
<comment type="caution">
    <text evidence="1">The sequence shown here is derived from an EMBL/GenBank/DDBJ whole genome shotgun (WGS) entry which is preliminary data.</text>
</comment>